<evidence type="ECO:0000256" key="4">
    <source>
        <dbReference type="ARBA" id="ARBA00031367"/>
    </source>
</evidence>
<gene>
    <name evidence="7" type="ORF">MIZ03_2231</name>
</gene>
<dbReference type="InterPro" id="IPR001509">
    <property type="entry name" value="Epimerase_deHydtase"/>
</dbReference>
<feature type="domain" description="NAD-dependent epimerase/dehydratase" evidence="6">
    <location>
        <begin position="3"/>
        <end position="233"/>
    </location>
</feature>
<dbReference type="EMBL" id="AP024238">
    <property type="protein sequence ID" value="BCO27343.1"/>
    <property type="molecule type" value="Genomic_DNA"/>
</dbReference>
<evidence type="ECO:0000313" key="7">
    <source>
        <dbReference type="EMBL" id="BCO27343.1"/>
    </source>
</evidence>
<evidence type="ECO:0000259" key="6">
    <source>
        <dbReference type="Pfam" id="PF01370"/>
    </source>
</evidence>
<protein>
    <recommendedName>
        <fullName evidence="3">UDP-glucose 4-epimerase</fullName>
    </recommendedName>
    <alternativeName>
        <fullName evidence="5">Galactowaldenase</fullName>
    </alternativeName>
    <alternativeName>
        <fullName evidence="4">UDP-galactose 4-epimerase</fullName>
    </alternativeName>
</protein>
<evidence type="ECO:0000256" key="1">
    <source>
        <dbReference type="ARBA" id="ARBA00004947"/>
    </source>
</evidence>
<dbReference type="SUPFAM" id="SSF51735">
    <property type="entry name" value="NAD(P)-binding Rossmann-fold domains"/>
    <property type="match status" value="1"/>
</dbReference>
<dbReference type="Proteomes" id="UP000824366">
    <property type="component" value="Chromosome"/>
</dbReference>
<comment type="pathway">
    <text evidence="1">Carbohydrate metabolism; galactose metabolism.</text>
</comment>
<evidence type="ECO:0000256" key="5">
    <source>
        <dbReference type="ARBA" id="ARBA00033067"/>
    </source>
</evidence>
<name>A0ABM7MM57_9BURK</name>
<proteinExistence type="inferred from homology"/>
<keyword evidence="8" id="KW-1185">Reference proteome</keyword>
<reference evidence="7 8" key="1">
    <citation type="journal article" date="2021" name="Microbiol. Spectr.">
        <title>A Single Bacterium Capable of Oxidation and Reduction of Iron at Circumneutral pH.</title>
        <authorList>
            <person name="Kato S."/>
            <person name="Ohkuma M."/>
        </authorList>
    </citation>
    <scope>NUCLEOTIDE SEQUENCE [LARGE SCALE GENOMIC DNA]</scope>
    <source>
        <strain evidence="7 8">MIZ03</strain>
    </source>
</reference>
<dbReference type="RefSeq" id="WP_223912183.1">
    <property type="nucleotide sequence ID" value="NZ_AP024238.1"/>
</dbReference>
<dbReference type="Gene3D" id="3.90.25.10">
    <property type="entry name" value="UDP-galactose 4-epimerase, domain 1"/>
    <property type="match status" value="1"/>
</dbReference>
<dbReference type="InterPro" id="IPR036291">
    <property type="entry name" value="NAD(P)-bd_dom_sf"/>
</dbReference>
<dbReference type="PANTHER" id="PTHR43725">
    <property type="entry name" value="UDP-GLUCOSE 4-EPIMERASE"/>
    <property type="match status" value="1"/>
</dbReference>
<evidence type="ECO:0000313" key="8">
    <source>
        <dbReference type="Proteomes" id="UP000824366"/>
    </source>
</evidence>
<dbReference type="PANTHER" id="PTHR43725:SF53">
    <property type="entry name" value="UDP-ARABINOSE 4-EPIMERASE 1"/>
    <property type="match status" value="1"/>
</dbReference>
<evidence type="ECO:0000256" key="2">
    <source>
        <dbReference type="ARBA" id="ARBA00007637"/>
    </source>
</evidence>
<dbReference type="Pfam" id="PF01370">
    <property type="entry name" value="Epimerase"/>
    <property type="match status" value="1"/>
</dbReference>
<organism evidence="7 8">
    <name type="scientific">Rhodoferax lithotrophicus</name>
    <dbReference type="NCBI Taxonomy" id="2798804"/>
    <lineage>
        <taxon>Bacteria</taxon>
        <taxon>Pseudomonadati</taxon>
        <taxon>Pseudomonadota</taxon>
        <taxon>Betaproteobacteria</taxon>
        <taxon>Burkholderiales</taxon>
        <taxon>Comamonadaceae</taxon>
        <taxon>Rhodoferax</taxon>
    </lineage>
</organism>
<accession>A0ABM7MM57</accession>
<comment type="similarity">
    <text evidence="2">Belongs to the NAD(P)-dependent epimerase/dehydratase family.</text>
</comment>
<evidence type="ECO:0000256" key="3">
    <source>
        <dbReference type="ARBA" id="ARBA00018569"/>
    </source>
</evidence>
<dbReference type="Gene3D" id="3.40.50.720">
    <property type="entry name" value="NAD(P)-binding Rossmann-like Domain"/>
    <property type="match status" value="1"/>
</dbReference>
<sequence length="303" mass="33121">MKALVIGGNGFIGSHVVDALLLSGHKVRVFDRGAELYRSPLVDVDYRLADFSDVSALAEALVGVDSVYHFVSTTVPSTSNLDPISDIKGNLINTVRLLQLMLQNGVSRIVYLSSGGTVYGIPDISPIPEKHPLKPICSYGVVKVAIENYLFMYQSLHGIKPVVLRVSNPYGERQGHSGVQGVVGTFLQKIKNNERIEIWGDGSVVRDFIYVFDLARSCVLAGESEYCGILNVGSGVGNSVRDVLDISMEVSDCTMKPMYKTGRAYDVPSVVLDVSKVRDVLGWQPRIGLKEGVTKTWIWLNSL</sequence>